<reference evidence="8 9" key="1">
    <citation type="submission" date="2018-08" db="EMBL/GenBank/DDBJ databases">
        <title>A genome reference for cultivated species of the human gut microbiota.</title>
        <authorList>
            <person name="Zou Y."/>
            <person name="Xue W."/>
            <person name="Luo G."/>
        </authorList>
    </citation>
    <scope>NUCLEOTIDE SEQUENCE [LARGE SCALE GENOMIC DNA]</scope>
    <source>
        <strain evidence="8 9">AM26-26AC</strain>
    </source>
</reference>
<proteinExistence type="inferred from homology"/>
<name>A0A414M4K3_9BACE</name>
<comment type="similarity">
    <text evidence="1">Belongs to the sigma-70 factor family. ECF subfamily.</text>
</comment>
<reference evidence="7 10" key="2">
    <citation type="submission" date="2020-04" db="EMBL/GenBank/DDBJ databases">
        <authorList>
            <person name="Hitch T.C.A."/>
            <person name="Wylensek D."/>
            <person name="Clavel T."/>
        </authorList>
    </citation>
    <scope>NUCLEOTIDE SEQUENCE [LARGE SCALE GENOMIC DNA]</scope>
    <source>
        <strain evidence="7 10">WCA3-601-WT-5E</strain>
    </source>
</reference>
<dbReference type="Pfam" id="PF08281">
    <property type="entry name" value="Sigma70_r4_2"/>
    <property type="match status" value="1"/>
</dbReference>
<evidence type="ECO:0000313" key="8">
    <source>
        <dbReference type="EMBL" id="RHF04150.1"/>
    </source>
</evidence>
<dbReference type="InterPro" id="IPR014284">
    <property type="entry name" value="RNA_pol_sigma-70_dom"/>
</dbReference>
<dbReference type="SUPFAM" id="SSF88946">
    <property type="entry name" value="Sigma2 domain of RNA polymerase sigma factors"/>
    <property type="match status" value="1"/>
</dbReference>
<evidence type="ECO:0000313" key="7">
    <source>
        <dbReference type="EMBL" id="NME84664.1"/>
    </source>
</evidence>
<keyword evidence="2" id="KW-0805">Transcription regulation</keyword>
<dbReference type="GO" id="GO:0003677">
    <property type="term" value="F:DNA binding"/>
    <property type="evidence" value="ECO:0007669"/>
    <property type="project" value="InterPro"/>
</dbReference>
<evidence type="ECO:0000256" key="4">
    <source>
        <dbReference type="ARBA" id="ARBA00023163"/>
    </source>
</evidence>
<dbReference type="InterPro" id="IPR014327">
    <property type="entry name" value="RNA_pol_sigma70_bacteroid"/>
</dbReference>
<feature type="domain" description="RNA polymerase sigma-70 region 2" evidence="5">
    <location>
        <begin position="16"/>
        <end position="83"/>
    </location>
</feature>
<dbReference type="NCBIfam" id="TIGR02937">
    <property type="entry name" value="sigma70-ECF"/>
    <property type="match status" value="1"/>
</dbReference>
<dbReference type="InterPro" id="IPR013324">
    <property type="entry name" value="RNA_pol_sigma_r3/r4-like"/>
</dbReference>
<keyword evidence="4" id="KW-0804">Transcription</keyword>
<organism evidence="8 9">
    <name type="scientific">Bacteroides eggerthii</name>
    <dbReference type="NCBI Taxonomy" id="28111"/>
    <lineage>
        <taxon>Bacteria</taxon>
        <taxon>Pseudomonadati</taxon>
        <taxon>Bacteroidota</taxon>
        <taxon>Bacteroidia</taxon>
        <taxon>Bacteroidales</taxon>
        <taxon>Bacteroidaceae</taxon>
        <taxon>Bacteroides</taxon>
    </lineage>
</organism>
<dbReference type="Proteomes" id="UP000520291">
    <property type="component" value="Unassembled WGS sequence"/>
</dbReference>
<keyword evidence="3" id="KW-0731">Sigma factor</keyword>
<protein>
    <submittedName>
        <fullName evidence="8">RNA polymerase sigma-70 factor</fullName>
    </submittedName>
</protein>
<comment type="caution">
    <text evidence="8">The sequence shown here is derived from an EMBL/GenBank/DDBJ whole genome shotgun (WGS) entry which is preliminary data.</text>
</comment>
<dbReference type="InterPro" id="IPR013325">
    <property type="entry name" value="RNA_pol_sigma_r2"/>
</dbReference>
<evidence type="ECO:0000259" key="5">
    <source>
        <dbReference type="Pfam" id="PF04542"/>
    </source>
</evidence>
<evidence type="ECO:0000259" key="6">
    <source>
        <dbReference type="Pfam" id="PF08281"/>
    </source>
</evidence>
<evidence type="ECO:0000313" key="9">
    <source>
        <dbReference type="Proteomes" id="UP000283538"/>
    </source>
</evidence>
<dbReference type="EMBL" id="JABAGL010000001">
    <property type="protein sequence ID" value="NME84664.1"/>
    <property type="molecule type" value="Genomic_DNA"/>
</dbReference>
<dbReference type="Gene3D" id="1.10.10.10">
    <property type="entry name" value="Winged helix-like DNA-binding domain superfamily/Winged helix DNA-binding domain"/>
    <property type="match status" value="1"/>
</dbReference>
<dbReference type="AlphaFoldDB" id="A0A414M4K3"/>
<accession>A0A414M4K3</accession>
<dbReference type="RefSeq" id="WP_004294667.1">
    <property type="nucleotide sequence ID" value="NZ_JABAGL010000001.1"/>
</dbReference>
<dbReference type="Gene3D" id="1.10.1740.10">
    <property type="match status" value="1"/>
</dbReference>
<evidence type="ECO:0000256" key="2">
    <source>
        <dbReference type="ARBA" id="ARBA00023015"/>
    </source>
</evidence>
<dbReference type="NCBIfam" id="TIGR02985">
    <property type="entry name" value="Sig70_bacteroi1"/>
    <property type="match status" value="1"/>
</dbReference>
<evidence type="ECO:0000313" key="10">
    <source>
        <dbReference type="Proteomes" id="UP000520291"/>
    </source>
</evidence>
<dbReference type="GO" id="GO:0016987">
    <property type="term" value="F:sigma factor activity"/>
    <property type="evidence" value="ECO:0007669"/>
    <property type="project" value="UniProtKB-KW"/>
</dbReference>
<dbReference type="InterPro" id="IPR007627">
    <property type="entry name" value="RNA_pol_sigma70_r2"/>
</dbReference>
<dbReference type="Proteomes" id="UP000283538">
    <property type="component" value="Unassembled WGS sequence"/>
</dbReference>
<dbReference type="PANTHER" id="PTHR43133:SF46">
    <property type="entry name" value="RNA POLYMERASE SIGMA-70 FACTOR ECF SUBFAMILY"/>
    <property type="match status" value="1"/>
</dbReference>
<feature type="domain" description="RNA polymerase sigma factor 70 region 4 type 2" evidence="6">
    <location>
        <begin position="122"/>
        <end position="170"/>
    </location>
</feature>
<dbReference type="EMBL" id="QSLA01000023">
    <property type="protein sequence ID" value="RHF04150.1"/>
    <property type="molecule type" value="Genomic_DNA"/>
</dbReference>
<dbReference type="InterPro" id="IPR036388">
    <property type="entry name" value="WH-like_DNA-bd_sf"/>
</dbReference>
<dbReference type="PANTHER" id="PTHR43133">
    <property type="entry name" value="RNA POLYMERASE ECF-TYPE SIGMA FACTO"/>
    <property type="match status" value="1"/>
</dbReference>
<dbReference type="GO" id="GO:0006352">
    <property type="term" value="P:DNA-templated transcription initiation"/>
    <property type="evidence" value="ECO:0007669"/>
    <property type="project" value="InterPro"/>
</dbReference>
<dbReference type="SUPFAM" id="SSF88659">
    <property type="entry name" value="Sigma3 and sigma4 domains of RNA polymerase sigma factors"/>
    <property type="match status" value="1"/>
</dbReference>
<evidence type="ECO:0000256" key="1">
    <source>
        <dbReference type="ARBA" id="ARBA00010641"/>
    </source>
</evidence>
<dbReference type="InterPro" id="IPR013249">
    <property type="entry name" value="RNA_pol_sigma70_r4_t2"/>
</dbReference>
<dbReference type="InterPro" id="IPR039425">
    <property type="entry name" value="RNA_pol_sigma-70-like"/>
</dbReference>
<dbReference type="Pfam" id="PF04542">
    <property type="entry name" value="Sigma70_r2"/>
    <property type="match status" value="1"/>
</dbReference>
<gene>
    <name evidence="8" type="ORF">DW701_15585</name>
    <name evidence="7" type="ORF">HF841_01240</name>
</gene>
<sequence>MSNSNDIELRASLEDLFKSNYYPLRAYTLRFICNKEIAEDIVQDVFFELWSRRKTIRLEDKNAVKSYLFKSIYNRSINLIKSNALYTHTSLEEINETQIIESYLSQHLRNQEHSLLLKELEEEIATYVETLPPQCRRIFLLSRTYGMKNKEIADQLGISIKAVEKQITKAIFGLKEYLEKKDLLFLCWFFSTYF</sequence>
<evidence type="ECO:0000256" key="3">
    <source>
        <dbReference type="ARBA" id="ARBA00023082"/>
    </source>
</evidence>